<dbReference type="SUPFAM" id="SSF56672">
    <property type="entry name" value="DNA/RNA polymerases"/>
    <property type="match status" value="1"/>
</dbReference>
<dbReference type="GeneID" id="140014163"/>
<dbReference type="InterPro" id="IPR016197">
    <property type="entry name" value="Chromo-like_dom_sf"/>
</dbReference>
<dbReference type="InterPro" id="IPR050951">
    <property type="entry name" value="Retrovirus_Pol_polyprotein"/>
</dbReference>
<dbReference type="PANTHER" id="PTHR37984:SF5">
    <property type="entry name" value="PROTEIN NYNRIN-LIKE"/>
    <property type="match status" value="1"/>
</dbReference>
<dbReference type="RefSeq" id="XP_071920677.1">
    <property type="nucleotide sequence ID" value="XM_072064576.1"/>
</dbReference>
<accession>A0ABM4VMB8</accession>
<dbReference type="InterPro" id="IPR043502">
    <property type="entry name" value="DNA/RNA_pol_sf"/>
</dbReference>
<dbReference type="InterPro" id="IPR000953">
    <property type="entry name" value="Chromo/chromo_shadow_dom"/>
</dbReference>
<keyword evidence="2" id="KW-1185">Reference proteome</keyword>
<dbReference type="CDD" id="cd01647">
    <property type="entry name" value="RT_LTR"/>
    <property type="match status" value="1"/>
</dbReference>
<dbReference type="InterPro" id="IPR012337">
    <property type="entry name" value="RNaseH-like_sf"/>
</dbReference>
<dbReference type="PROSITE" id="PS50013">
    <property type="entry name" value="CHROMO_2"/>
    <property type="match status" value="1"/>
</dbReference>
<gene>
    <name evidence="3" type="primary">LOC140014163</name>
</gene>
<evidence type="ECO:0000259" key="1">
    <source>
        <dbReference type="PROSITE" id="PS50013"/>
    </source>
</evidence>
<name>A0ABM4VMB8_COFAR</name>
<evidence type="ECO:0000313" key="3">
    <source>
        <dbReference type="RefSeq" id="XP_071920677.1"/>
    </source>
</evidence>
<evidence type="ECO:0000313" key="2">
    <source>
        <dbReference type="Proteomes" id="UP001652660"/>
    </source>
</evidence>
<dbReference type="Gene3D" id="3.30.420.10">
    <property type="entry name" value="Ribonuclease H-like superfamily/Ribonuclease H"/>
    <property type="match status" value="1"/>
</dbReference>
<feature type="domain" description="Chromo" evidence="1">
    <location>
        <begin position="426"/>
        <end position="468"/>
    </location>
</feature>
<dbReference type="Pfam" id="PF24626">
    <property type="entry name" value="SH3_Tf2-1"/>
    <property type="match status" value="1"/>
</dbReference>
<dbReference type="InterPro" id="IPR036397">
    <property type="entry name" value="RNaseH_sf"/>
</dbReference>
<dbReference type="SUPFAM" id="SSF53098">
    <property type="entry name" value="Ribonuclease H-like"/>
    <property type="match status" value="1"/>
</dbReference>
<dbReference type="Gene3D" id="3.30.70.270">
    <property type="match status" value="1"/>
</dbReference>
<dbReference type="CDD" id="cd00024">
    <property type="entry name" value="CD_CSD"/>
    <property type="match status" value="1"/>
</dbReference>
<dbReference type="InterPro" id="IPR000477">
    <property type="entry name" value="RT_dom"/>
</dbReference>
<protein>
    <recommendedName>
        <fullName evidence="1">Chromo domain-containing protein</fullName>
    </recommendedName>
</protein>
<dbReference type="InterPro" id="IPR056924">
    <property type="entry name" value="SH3_Tf2-1"/>
</dbReference>
<dbReference type="SUPFAM" id="SSF54160">
    <property type="entry name" value="Chromo domain-like"/>
    <property type="match status" value="1"/>
</dbReference>
<reference evidence="3" key="1">
    <citation type="submission" date="2025-08" db="UniProtKB">
        <authorList>
            <consortium name="RefSeq"/>
        </authorList>
    </citation>
    <scope>IDENTIFICATION</scope>
    <source>
        <tissue evidence="3">Leaves</tissue>
    </source>
</reference>
<dbReference type="PANTHER" id="PTHR37984">
    <property type="entry name" value="PROTEIN CBG26694"/>
    <property type="match status" value="1"/>
</dbReference>
<dbReference type="Proteomes" id="UP001652660">
    <property type="component" value="Chromosome 9c"/>
</dbReference>
<dbReference type="InterPro" id="IPR043128">
    <property type="entry name" value="Rev_trsase/Diguanyl_cyclase"/>
</dbReference>
<dbReference type="Gene3D" id="3.10.10.10">
    <property type="entry name" value="HIV Type 1 Reverse Transcriptase, subunit A, domain 1"/>
    <property type="match status" value="1"/>
</dbReference>
<organism evidence="2 3">
    <name type="scientific">Coffea arabica</name>
    <name type="common">Arabian coffee</name>
    <dbReference type="NCBI Taxonomy" id="13443"/>
    <lineage>
        <taxon>Eukaryota</taxon>
        <taxon>Viridiplantae</taxon>
        <taxon>Streptophyta</taxon>
        <taxon>Embryophyta</taxon>
        <taxon>Tracheophyta</taxon>
        <taxon>Spermatophyta</taxon>
        <taxon>Magnoliopsida</taxon>
        <taxon>eudicotyledons</taxon>
        <taxon>Gunneridae</taxon>
        <taxon>Pentapetalae</taxon>
        <taxon>asterids</taxon>
        <taxon>lamiids</taxon>
        <taxon>Gentianales</taxon>
        <taxon>Rubiaceae</taxon>
        <taxon>Ixoroideae</taxon>
        <taxon>Gardenieae complex</taxon>
        <taxon>Bertiereae - Coffeeae clade</taxon>
        <taxon>Coffeeae</taxon>
        <taxon>Coffea</taxon>
    </lineage>
</organism>
<sequence length="468" mass="54185">MKELLAQFKEVFAEPQGMPPIRSHEHGIPLKEGATPFQIRPYKCPYIQKAEIEKLVKKMLQMGIIQPSNSSFASPVLLVKKKDGSWRFCIDYRQLIELTVKDKFPLPLIDELIDELHGSRFFTKIDLRVGYYQIRVKEKDRHKTAFRTHQGLYEFKVMPFQGIAEKLKLMLAMEVWEQCLCKIKGLKRKKNMAVDALSRRASNEEEDYTALITLIKIVCSGNARTNTWALQPLPTSQYSWSHVTMDFIEGLLVSKRKDTIMVVADKFTKTAHFISLSHPFDAPTVARIFLDQACKLHKVPLSMLSNRDKRLDKLLKKNLLGAQERMKLYADQRRSEREFNVGDWAYLRLQPCRQTLVELRNNTKLSTKYFGPYQVIQKIGKVAYGLKLPKESKVHLVFYVSLLKKKVGQQIVPLLQLPNIDEKGHLRVEPVAVLDQRIVKKKNAAAIQWLIHWWGTSPAKVTWEDAEN</sequence>
<dbReference type="Pfam" id="PF00078">
    <property type="entry name" value="RVT_1"/>
    <property type="match status" value="1"/>
</dbReference>
<proteinExistence type="predicted"/>